<dbReference type="RefSeq" id="WP_236456632.1">
    <property type="nucleotide sequence ID" value="NZ_CBCSGE010000021.1"/>
</dbReference>
<proteinExistence type="predicted"/>
<dbReference type="EMBL" id="JBHMEY010000033">
    <property type="protein sequence ID" value="MFB9097087.1"/>
    <property type="molecule type" value="Genomic_DNA"/>
</dbReference>
<reference evidence="1 2" key="1">
    <citation type="submission" date="2024-09" db="EMBL/GenBank/DDBJ databases">
        <authorList>
            <person name="Sun Q."/>
            <person name="Mori K."/>
        </authorList>
    </citation>
    <scope>NUCLEOTIDE SEQUENCE [LARGE SCALE GENOMIC DNA]</scope>
    <source>
        <strain evidence="1 2">CECT 7955</strain>
    </source>
</reference>
<organism evidence="1 2">
    <name type="scientific">Flavobacterium jumunjinense</name>
    <dbReference type="NCBI Taxonomy" id="998845"/>
    <lineage>
        <taxon>Bacteria</taxon>
        <taxon>Pseudomonadati</taxon>
        <taxon>Bacteroidota</taxon>
        <taxon>Flavobacteriia</taxon>
        <taxon>Flavobacteriales</taxon>
        <taxon>Flavobacteriaceae</taxon>
        <taxon>Flavobacterium</taxon>
    </lineage>
</organism>
<comment type="caution">
    <text evidence="1">The sequence shown here is derived from an EMBL/GenBank/DDBJ whole genome shotgun (WGS) entry which is preliminary data.</text>
</comment>
<accession>A0ABV5GNY3</accession>
<name>A0ABV5GNY3_9FLAO</name>
<gene>
    <name evidence="1" type="ORF">ACFFVF_11205</name>
</gene>
<protein>
    <submittedName>
        <fullName evidence="1">Uncharacterized protein</fullName>
    </submittedName>
</protein>
<evidence type="ECO:0000313" key="1">
    <source>
        <dbReference type="EMBL" id="MFB9097087.1"/>
    </source>
</evidence>
<dbReference type="PROSITE" id="PS51257">
    <property type="entry name" value="PROKAR_LIPOPROTEIN"/>
    <property type="match status" value="1"/>
</dbReference>
<evidence type="ECO:0000313" key="2">
    <source>
        <dbReference type="Proteomes" id="UP001589607"/>
    </source>
</evidence>
<sequence length="762" mass="91620">MKRLHLIILLFLNSFTTIFACYFYPFGEDIRFSIFNPNNFNYDGFRMYNYSYSYYYEDDYLYNLNSVTENDLMWQKYCDIKIEIPEIKKAVFQVSIDKFNNKNKNPFIQYLFTNDKKEAIDYLIFAKSLEKLSKGDDLWENNQDVFSKIRKTKIDEAFKRIDACKEKIIQKRYLYQIFRLLQYNGDSKEIISLYSKYFDKNVSDDFIDDWALYYRMNAEKDDIKMNLLAAQVFSRGTDNKFDIRWSFNKDIPIDRVLELAETDEERANVYILYSFKKTDRNLNYIKKIYSLDKSNKGLNFLLLREINKLEDWILTPSYTMYLPVLREDYWENNTTSRILNRVEEDRSYAKEVLDFVEIIDKKAVVDSDFWNISKAYLFFLNKEYKKGLEVISSCENNLVLEKSKRQVNIIKALCLTANQELGKAIVLDEVKPILLKASKNNDYRFLFAIAKELEFLGNNIDAGFIISHLNNDKYGENSTFWKSRNNRVTLSDDYFYDWYGYIDSEFSLEQMKDLVSELELNDNNSDFDSWKLYSLRKEKSKIYDLLGIKYIRENQLENAYIAFSKMSKDHYTNHLFNENPFYKIKGYMNFDNKKNAISLSKATVVKELLYHIKRGNTVDEKEREKHYFLAANCYYNMSYHGNSWMLRRIYWSTNKVNSNLIDEDEYKECNLAKVYYLKAYELAKTEEFKALCIYMKNKCDARKNSHNYFKLLSENRYSFYNNREYDSIIDLSFQELRIKYPNEYLDLVSNCEIYSEYYQLRN</sequence>
<dbReference type="Proteomes" id="UP001589607">
    <property type="component" value="Unassembled WGS sequence"/>
</dbReference>
<keyword evidence="2" id="KW-1185">Reference proteome</keyword>